<evidence type="ECO:0000256" key="5">
    <source>
        <dbReference type="SAM" id="MobiDB-lite"/>
    </source>
</evidence>
<evidence type="ECO:0000256" key="2">
    <source>
        <dbReference type="ARBA" id="ARBA00023157"/>
    </source>
</evidence>
<name>A0A9W8C3U3_TRIRA</name>
<reference evidence="9" key="1">
    <citation type="submission" date="2021-02" db="EMBL/GenBank/DDBJ databases">
        <title>Comparative genomics reveals that relaxation of natural selection precedes convergent phenotypic evolution of cavefish.</title>
        <authorList>
            <person name="Peng Z."/>
        </authorList>
    </citation>
    <scope>NUCLEOTIDE SEQUENCE</scope>
    <source>
        <tissue evidence="9">Muscle</tissue>
    </source>
</reference>
<dbReference type="SMART" id="SM00408">
    <property type="entry name" value="IGc2"/>
    <property type="match status" value="2"/>
</dbReference>
<organism evidence="9 10">
    <name type="scientific">Triplophysa rosa</name>
    <name type="common">Cave loach</name>
    <dbReference type="NCBI Taxonomy" id="992332"/>
    <lineage>
        <taxon>Eukaryota</taxon>
        <taxon>Metazoa</taxon>
        <taxon>Chordata</taxon>
        <taxon>Craniata</taxon>
        <taxon>Vertebrata</taxon>
        <taxon>Euteleostomi</taxon>
        <taxon>Actinopterygii</taxon>
        <taxon>Neopterygii</taxon>
        <taxon>Teleostei</taxon>
        <taxon>Ostariophysi</taxon>
        <taxon>Cypriniformes</taxon>
        <taxon>Nemacheilidae</taxon>
        <taxon>Triplophysa</taxon>
    </lineage>
</organism>
<evidence type="ECO:0000313" key="10">
    <source>
        <dbReference type="Proteomes" id="UP001059041"/>
    </source>
</evidence>
<keyword evidence="6" id="KW-0812">Transmembrane</keyword>
<protein>
    <recommendedName>
        <fullName evidence="8">Ig-like domain-containing protein</fullName>
    </recommendedName>
</protein>
<feature type="domain" description="Ig-like" evidence="8">
    <location>
        <begin position="218"/>
        <end position="298"/>
    </location>
</feature>
<evidence type="ECO:0000259" key="8">
    <source>
        <dbReference type="PROSITE" id="PS50835"/>
    </source>
</evidence>
<feature type="compositionally biased region" description="Basic and acidic residues" evidence="5">
    <location>
        <begin position="358"/>
        <end position="379"/>
    </location>
</feature>
<dbReference type="PANTHER" id="PTHR44337:SF16">
    <property type="entry name" value="CARCINOEMBRYONIC ANTIGEN-RELATED CELL ADHESION MOLECULE 20-LIKE-RELATED"/>
    <property type="match status" value="1"/>
</dbReference>
<feature type="region of interest" description="Disordered" evidence="5">
    <location>
        <begin position="346"/>
        <end position="435"/>
    </location>
</feature>
<keyword evidence="6" id="KW-1133">Transmembrane helix</keyword>
<proteinExistence type="predicted"/>
<keyword evidence="2" id="KW-1015">Disulfide bond</keyword>
<dbReference type="PANTHER" id="PTHR44337">
    <property type="entry name" value="CARCINOEMBRYONIC ANTIGEN-RELATED CELL ADHESION MOLECULE 8"/>
    <property type="match status" value="1"/>
</dbReference>
<dbReference type="InterPro" id="IPR003599">
    <property type="entry name" value="Ig_sub"/>
</dbReference>
<dbReference type="InterPro" id="IPR013098">
    <property type="entry name" value="Ig_I-set"/>
</dbReference>
<accession>A0A9W8C3U3</accession>
<dbReference type="CDD" id="cd00096">
    <property type="entry name" value="Ig"/>
    <property type="match status" value="1"/>
</dbReference>
<feature type="domain" description="Ig-like" evidence="8">
    <location>
        <begin position="124"/>
        <end position="211"/>
    </location>
</feature>
<evidence type="ECO:0000256" key="4">
    <source>
        <dbReference type="ARBA" id="ARBA00023319"/>
    </source>
</evidence>
<evidence type="ECO:0000256" key="1">
    <source>
        <dbReference type="ARBA" id="ARBA00022729"/>
    </source>
</evidence>
<dbReference type="PROSITE" id="PS50835">
    <property type="entry name" value="IG_LIKE"/>
    <property type="match status" value="2"/>
</dbReference>
<dbReference type="InterPro" id="IPR013783">
    <property type="entry name" value="Ig-like_fold"/>
</dbReference>
<sequence length="435" mass="47007">MMFACGLYGILLILCIGQCMGQVLQFPDSFDGAVGESIVFAPDNPPPTSSAFWLIRWIFGDQPVFTSTPAETNIPPAYTDRVTVDTTTHALMLMNLTFSDTGTYELSVQTDKIYTGQTSLLVYEKVTDTSLTGPGELLIERKSIANITCEGNGNITSVQWIKDNNPLNPSVSIIFSSDNRSVSINPVFRSDSGEYQCTLRNPVSSETKKLNLIVNYGPENVLIEGPNEAGLGSLVSLSCFATSLPSASFTWKFNGTDTSVTTEKFTIEKTNLTNSGDYVCTARNHVTNQNVDSQSHILEVKDNGGDGGGGLTTGAIVGIVIGVLVAVAGICGLIVYLTKTKTIPKVSLGKNKPTNEAPPRRQEHELNYAEISHERKSRGEGVIPRNMNESMTEYAQIMHGASAKPQAPPPPYESQESKPSSLPEGVTYAQVMKRS</sequence>
<dbReference type="Proteomes" id="UP001059041">
    <property type="component" value="Linkage Group LG8"/>
</dbReference>
<keyword evidence="3" id="KW-0325">Glycoprotein</keyword>
<feature type="transmembrane region" description="Helical" evidence="6">
    <location>
        <begin position="315"/>
        <end position="337"/>
    </location>
</feature>
<dbReference type="EMBL" id="JAFHDT010000008">
    <property type="protein sequence ID" value="KAI7806414.1"/>
    <property type="molecule type" value="Genomic_DNA"/>
</dbReference>
<dbReference type="InterPro" id="IPR052598">
    <property type="entry name" value="IgSF_CEA-related"/>
</dbReference>
<dbReference type="SUPFAM" id="SSF48726">
    <property type="entry name" value="Immunoglobulin"/>
    <property type="match status" value="3"/>
</dbReference>
<dbReference type="InterPro" id="IPR003598">
    <property type="entry name" value="Ig_sub2"/>
</dbReference>
<dbReference type="InterPro" id="IPR007110">
    <property type="entry name" value="Ig-like_dom"/>
</dbReference>
<keyword evidence="1 7" id="KW-0732">Signal</keyword>
<keyword evidence="4" id="KW-0393">Immunoglobulin domain</keyword>
<evidence type="ECO:0000313" key="9">
    <source>
        <dbReference type="EMBL" id="KAI7806414.1"/>
    </source>
</evidence>
<dbReference type="SMART" id="SM00409">
    <property type="entry name" value="IG"/>
    <property type="match status" value="3"/>
</dbReference>
<dbReference type="InterPro" id="IPR036179">
    <property type="entry name" value="Ig-like_dom_sf"/>
</dbReference>
<dbReference type="Gene3D" id="2.60.40.10">
    <property type="entry name" value="Immunoglobulins"/>
    <property type="match status" value="3"/>
</dbReference>
<gene>
    <name evidence="9" type="ORF">IRJ41_005577</name>
</gene>
<feature type="signal peptide" evidence="7">
    <location>
        <begin position="1"/>
        <end position="21"/>
    </location>
</feature>
<feature type="chain" id="PRO_5040779803" description="Ig-like domain-containing protein" evidence="7">
    <location>
        <begin position="22"/>
        <end position="435"/>
    </location>
</feature>
<dbReference type="AlphaFoldDB" id="A0A9W8C3U3"/>
<dbReference type="Pfam" id="PF13927">
    <property type="entry name" value="Ig_3"/>
    <property type="match status" value="1"/>
</dbReference>
<dbReference type="Pfam" id="PF07679">
    <property type="entry name" value="I-set"/>
    <property type="match status" value="1"/>
</dbReference>
<evidence type="ECO:0000256" key="6">
    <source>
        <dbReference type="SAM" id="Phobius"/>
    </source>
</evidence>
<evidence type="ECO:0000256" key="3">
    <source>
        <dbReference type="ARBA" id="ARBA00023180"/>
    </source>
</evidence>
<keyword evidence="6" id="KW-0472">Membrane</keyword>
<keyword evidence="10" id="KW-1185">Reference proteome</keyword>
<comment type="caution">
    <text evidence="9">The sequence shown here is derived from an EMBL/GenBank/DDBJ whole genome shotgun (WGS) entry which is preliminary data.</text>
</comment>
<evidence type="ECO:0000256" key="7">
    <source>
        <dbReference type="SAM" id="SignalP"/>
    </source>
</evidence>